<dbReference type="RefSeq" id="WP_262432460.1">
    <property type="nucleotide sequence ID" value="NZ_JACRTE010000015.1"/>
</dbReference>
<evidence type="ECO:0000313" key="2">
    <source>
        <dbReference type="EMBL" id="MBC8597138.1"/>
    </source>
</evidence>
<feature type="domain" description="Metallo-beta-lactamase" evidence="1">
    <location>
        <begin position="48"/>
        <end position="247"/>
    </location>
</feature>
<dbReference type="EMBL" id="JACRTE010000015">
    <property type="protein sequence ID" value="MBC8597138.1"/>
    <property type="molecule type" value="Genomic_DNA"/>
</dbReference>
<gene>
    <name evidence="2" type="ORF">H8706_09695</name>
</gene>
<reference evidence="2" key="1">
    <citation type="submission" date="2020-08" db="EMBL/GenBank/DDBJ databases">
        <title>Genome public.</title>
        <authorList>
            <person name="Liu C."/>
            <person name="Sun Q."/>
        </authorList>
    </citation>
    <scope>NUCLEOTIDE SEQUENCE</scope>
    <source>
        <strain evidence="2">NSJ-50</strain>
    </source>
</reference>
<dbReference type="InterPro" id="IPR001279">
    <property type="entry name" value="Metallo-B-lactamas"/>
</dbReference>
<protein>
    <recommendedName>
        <fullName evidence="1">Metallo-beta-lactamase domain-containing protein</fullName>
    </recommendedName>
</protein>
<dbReference type="AlphaFoldDB" id="A0A926F7B3"/>
<sequence length="299" mass="34829">MYLPMRFWGTSAGGTIPAPFCRCRVCENARKVGGKEIRLRSAFRIDKKIMIDIGEDFAAQAARLNDDLYDTEHFLFTHPHEDHFNYMMFWLRYVASDRPPEKPISVYFVGNSFDIVDKLLYSTPLIINKDAEYMSEKNVKFIKLDFLKWYKINDIEVMALKAHHSTAVCENGANYLIKLKNGKIMYYALDSGYYLDETFEVLKNFKLDILVGECTFPEEHIKDENGRYFCPVHMDLTSCVDTLDKLYTIGTVDEKTQIYLSHIEAKGLCHSELEEYFSKLERNYSVKIAYDGLSIDEDY</sequence>
<proteinExistence type="predicted"/>
<keyword evidence="3" id="KW-1185">Reference proteome</keyword>
<evidence type="ECO:0000259" key="1">
    <source>
        <dbReference type="Pfam" id="PF12706"/>
    </source>
</evidence>
<dbReference type="SUPFAM" id="SSF56281">
    <property type="entry name" value="Metallo-hydrolase/oxidoreductase"/>
    <property type="match status" value="1"/>
</dbReference>
<evidence type="ECO:0000313" key="3">
    <source>
        <dbReference type="Proteomes" id="UP000647416"/>
    </source>
</evidence>
<comment type="caution">
    <text evidence="2">The sequence shown here is derived from an EMBL/GenBank/DDBJ whole genome shotgun (WGS) entry which is preliminary data.</text>
</comment>
<dbReference type="PANTHER" id="PTHR42663:SF6">
    <property type="entry name" value="HYDROLASE C777.06C-RELATED"/>
    <property type="match status" value="1"/>
</dbReference>
<organism evidence="2 3">
    <name type="scientific">Qingrenia yutianensis</name>
    <dbReference type="NCBI Taxonomy" id="2763676"/>
    <lineage>
        <taxon>Bacteria</taxon>
        <taxon>Bacillati</taxon>
        <taxon>Bacillota</taxon>
        <taxon>Clostridia</taxon>
        <taxon>Eubacteriales</taxon>
        <taxon>Oscillospiraceae</taxon>
        <taxon>Qingrenia</taxon>
    </lineage>
</organism>
<dbReference type="InterPro" id="IPR036866">
    <property type="entry name" value="RibonucZ/Hydroxyglut_hydro"/>
</dbReference>
<dbReference type="Proteomes" id="UP000647416">
    <property type="component" value="Unassembled WGS sequence"/>
</dbReference>
<dbReference type="PANTHER" id="PTHR42663">
    <property type="entry name" value="HYDROLASE C777.06C-RELATED-RELATED"/>
    <property type="match status" value="1"/>
</dbReference>
<dbReference type="Gene3D" id="3.60.15.10">
    <property type="entry name" value="Ribonuclease Z/Hydroxyacylglutathione hydrolase-like"/>
    <property type="match status" value="1"/>
</dbReference>
<dbReference type="Pfam" id="PF12706">
    <property type="entry name" value="Lactamase_B_2"/>
    <property type="match status" value="1"/>
</dbReference>
<accession>A0A926F7B3</accession>
<name>A0A926F7B3_9FIRM</name>